<accession>A0A026WZ57</accession>
<gene>
    <name evidence="1" type="ORF">X777_12052</name>
</gene>
<dbReference type="Proteomes" id="UP000053097">
    <property type="component" value="Unassembled WGS sequence"/>
</dbReference>
<protein>
    <submittedName>
        <fullName evidence="1">Uncharacterized protein</fullName>
    </submittedName>
</protein>
<reference evidence="1 2" key="1">
    <citation type="journal article" date="2014" name="Curr. Biol.">
        <title>The genome of the clonal raider ant Cerapachys biroi.</title>
        <authorList>
            <person name="Oxley P.R."/>
            <person name="Ji L."/>
            <person name="Fetter-Pruneda I."/>
            <person name="McKenzie S.K."/>
            <person name="Li C."/>
            <person name="Hu H."/>
            <person name="Zhang G."/>
            <person name="Kronauer D.J."/>
        </authorList>
    </citation>
    <scope>NUCLEOTIDE SEQUENCE [LARGE SCALE GENOMIC DNA]</scope>
</reference>
<dbReference type="EMBL" id="KK107061">
    <property type="protein sequence ID" value="EZA61345.1"/>
    <property type="molecule type" value="Genomic_DNA"/>
</dbReference>
<keyword evidence="2" id="KW-1185">Reference proteome</keyword>
<feature type="non-terminal residue" evidence="1">
    <location>
        <position position="1"/>
    </location>
</feature>
<dbReference type="AlphaFoldDB" id="A0A026WZ57"/>
<evidence type="ECO:0000313" key="1">
    <source>
        <dbReference type="EMBL" id="EZA61345.1"/>
    </source>
</evidence>
<organism evidence="1 2">
    <name type="scientific">Ooceraea biroi</name>
    <name type="common">Clonal raider ant</name>
    <name type="synonym">Cerapachys biroi</name>
    <dbReference type="NCBI Taxonomy" id="2015173"/>
    <lineage>
        <taxon>Eukaryota</taxon>
        <taxon>Metazoa</taxon>
        <taxon>Ecdysozoa</taxon>
        <taxon>Arthropoda</taxon>
        <taxon>Hexapoda</taxon>
        <taxon>Insecta</taxon>
        <taxon>Pterygota</taxon>
        <taxon>Neoptera</taxon>
        <taxon>Endopterygota</taxon>
        <taxon>Hymenoptera</taxon>
        <taxon>Apocrita</taxon>
        <taxon>Aculeata</taxon>
        <taxon>Formicoidea</taxon>
        <taxon>Formicidae</taxon>
        <taxon>Dorylinae</taxon>
        <taxon>Ooceraea</taxon>
    </lineage>
</organism>
<proteinExistence type="predicted"/>
<name>A0A026WZ57_OOCBI</name>
<evidence type="ECO:0000313" key="2">
    <source>
        <dbReference type="Proteomes" id="UP000053097"/>
    </source>
</evidence>
<sequence>IDGQPAHPFAFGIANVAGTSADAPLHLFRRAGFILGVSVNSDRLCAVPS</sequence>